<comment type="caution">
    <text evidence="2">The sequence shown here is derived from an EMBL/GenBank/DDBJ whole genome shotgun (WGS) entry which is preliminary data.</text>
</comment>
<organism evidence="2 3">
    <name type="scientific">Natrinema soli</name>
    <dbReference type="NCBI Taxonomy" id="1930624"/>
    <lineage>
        <taxon>Archaea</taxon>
        <taxon>Methanobacteriati</taxon>
        <taxon>Methanobacteriota</taxon>
        <taxon>Stenosarchaea group</taxon>
        <taxon>Halobacteria</taxon>
        <taxon>Halobacteriales</taxon>
        <taxon>Natrialbaceae</taxon>
        <taxon>Natrinema</taxon>
    </lineage>
</organism>
<feature type="compositionally biased region" description="Low complexity" evidence="1">
    <location>
        <begin position="99"/>
        <end position="123"/>
    </location>
</feature>
<dbReference type="RefSeq" id="WP_337959462.1">
    <property type="nucleotide sequence ID" value="NZ_JAQIVI010000142.1"/>
</dbReference>
<evidence type="ECO:0000313" key="3">
    <source>
        <dbReference type="Proteomes" id="UP001596383"/>
    </source>
</evidence>
<proteinExistence type="predicted"/>
<accession>A0ABD5SKD7</accession>
<keyword evidence="3" id="KW-1185">Reference proteome</keyword>
<dbReference type="AlphaFoldDB" id="A0ABD5SKD7"/>
<dbReference type="EMBL" id="JBHSWV010000142">
    <property type="protein sequence ID" value="MFC6765349.1"/>
    <property type="molecule type" value="Genomic_DNA"/>
</dbReference>
<name>A0ABD5SKD7_9EURY</name>
<protein>
    <submittedName>
        <fullName evidence="2">Uncharacterized protein</fullName>
    </submittedName>
</protein>
<sequence length="123" mass="13641">MLRIGFDLRVGLVGSLNRNLLGDRLSLYFELLLEPFDLVGSLLEEFLDAAGLFLESLLRPFELLAELSRKFVDVLTVWSATERVISRNWSVRSSRASTNASKSPLAKLASRSSSRSSASYNSA</sequence>
<reference evidence="2 3" key="1">
    <citation type="journal article" date="2019" name="Int. J. Syst. Evol. Microbiol.">
        <title>The Global Catalogue of Microorganisms (GCM) 10K type strain sequencing project: providing services to taxonomists for standard genome sequencing and annotation.</title>
        <authorList>
            <consortium name="The Broad Institute Genomics Platform"/>
            <consortium name="The Broad Institute Genome Sequencing Center for Infectious Disease"/>
            <person name="Wu L."/>
            <person name="Ma J."/>
        </authorList>
    </citation>
    <scope>NUCLEOTIDE SEQUENCE [LARGE SCALE GENOMIC DNA]</scope>
    <source>
        <strain evidence="2 3">LMG 29247</strain>
    </source>
</reference>
<gene>
    <name evidence="2" type="ORF">ACFQE6_10210</name>
</gene>
<evidence type="ECO:0000313" key="2">
    <source>
        <dbReference type="EMBL" id="MFC6765349.1"/>
    </source>
</evidence>
<evidence type="ECO:0000256" key="1">
    <source>
        <dbReference type="SAM" id="MobiDB-lite"/>
    </source>
</evidence>
<feature type="region of interest" description="Disordered" evidence="1">
    <location>
        <begin position="93"/>
        <end position="123"/>
    </location>
</feature>
<dbReference type="Proteomes" id="UP001596383">
    <property type="component" value="Unassembled WGS sequence"/>
</dbReference>